<keyword evidence="4" id="KW-1185">Reference proteome</keyword>
<dbReference type="EMBL" id="LT553151">
    <property type="protein sequence ID" value="SAM00161.1"/>
    <property type="molecule type" value="Genomic_DNA"/>
</dbReference>
<protein>
    <recommendedName>
        <fullName evidence="5">Peptidase A2 domain-containing protein</fullName>
    </recommendedName>
</protein>
<keyword evidence="1" id="KW-0064">Aspartyl protease</keyword>
<evidence type="ECO:0000313" key="4">
    <source>
        <dbReference type="Proteomes" id="UP000078561"/>
    </source>
</evidence>
<name>A0A168NAQ9_ABSGL</name>
<organism evidence="3">
    <name type="scientific">Absidia glauca</name>
    <name type="common">Pin mould</name>
    <dbReference type="NCBI Taxonomy" id="4829"/>
    <lineage>
        <taxon>Eukaryota</taxon>
        <taxon>Fungi</taxon>
        <taxon>Fungi incertae sedis</taxon>
        <taxon>Mucoromycota</taxon>
        <taxon>Mucoromycotina</taxon>
        <taxon>Mucoromycetes</taxon>
        <taxon>Mucorales</taxon>
        <taxon>Cunninghamellaceae</taxon>
        <taxon>Absidia</taxon>
    </lineage>
</organism>
<dbReference type="OrthoDB" id="2290219at2759"/>
<dbReference type="SUPFAM" id="SSF50630">
    <property type="entry name" value="Acid proteases"/>
    <property type="match status" value="1"/>
</dbReference>
<dbReference type="Gene3D" id="2.40.70.10">
    <property type="entry name" value="Acid Proteases"/>
    <property type="match status" value="1"/>
</dbReference>
<gene>
    <name evidence="3" type="primary">ABSGL_05837.1 scaffold 7508</name>
</gene>
<dbReference type="CDD" id="cd00303">
    <property type="entry name" value="retropepsin_like"/>
    <property type="match status" value="1"/>
</dbReference>
<evidence type="ECO:0000256" key="1">
    <source>
        <dbReference type="ARBA" id="ARBA00022750"/>
    </source>
</evidence>
<dbReference type="InterPro" id="IPR021109">
    <property type="entry name" value="Peptidase_aspartic_dom_sf"/>
</dbReference>
<dbReference type="STRING" id="4829.A0A168NAQ9"/>
<evidence type="ECO:0000313" key="3">
    <source>
        <dbReference type="EMBL" id="SAM00161.1"/>
    </source>
</evidence>
<keyword evidence="1" id="KW-0378">Hydrolase</keyword>
<dbReference type="Proteomes" id="UP000078561">
    <property type="component" value="Unassembled WGS sequence"/>
</dbReference>
<accession>A0A168NAQ9</accession>
<evidence type="ECO:0000256" key="2">
    <source>
        <dbReference type="SAM" id="MobiDB-lite"/>
    </source>
</evidence>
<keyword evidence="1" id="KW-0645">Protease</keyword>
<sequence length="201" mass="22648">LVKSRQEAPVERKEQGGQQDLDNKKTSSPSSNGWHQEFAMDSGRWQQETDHLEDLHLANEKVTGLPIYKGYIGKESMQVIIDSGASANYVSRRLAKGLPQYKLKNPLPVNTAAKKTTMVDTVVQVPISFDGKDDETVIEALVFPSRFDLILGLEWLEQVNPKVDWKTKQWTVETKKGALVITPEDRKEAEDLNFVVSPKQV</sequence>
<feature type="region of interest" description="Disordered" evidence="2">
    <location>
        <begin position="1"/>
        <end position="38"/>
    </location>
</feature>
<feature type="compositionally biased region" description="Basic and acidic residues" evidence="2">
    <location>
        <begin position="1"/>
        <end position="25"/>
    </location>
</feature>
<feature type="non-terminal residue" evidence="3">
    <location>
        <position position="201"/>
    </location>
</feature>
<dbReference type="InParanoid" id="A0A168NAQ9"/>
<reference evidence="3" key="1">
    <citation type="submission" date="2016-04" db="EMBL/GenBank/DDBJ databases">
        <authorList>
            <person name="Evans L.H."/>
            <person name="Alamgir A."/>
            <person name="Owens N."/>
            <person name="Weber N.D."/>
            <person name="Virtaneva K."/>
            <person name="Barbian K."/>
            <person name="Babar A."/>
            <person name="Rosenke K."/>
        </authorList>
    </citation>
    <scope>NUCLEOTIDE SEQUENCE [LARGE SCALE GENOMIC DNA]</scope>
    <source>
        <strain evidence="3">CBS 101.48</strain>
    </source>
</reference>
<dbReference type="GO" id="GO:0004190">
    <property type="term" value="F:aspartic-type endopeptidase activity"/>
    <property type="evidence" value="ECO:0007669"/>
    <property type="project" value="UniProtKB-KW"/>
</dbReference>
<feature type="non-terminal residue" evidence="3">
    <location>
        <position position="1"/>
    </location>
</feature>
<proteinExistence type="predicted"/>
<dbReference type="AlphaFoldDB" id="A0A168NAQ9"/>
<evidence type="ECO:0008006" key="5">
    <source>
        <dbReference type="Google" id="ProtNLM"/>
    </source>
</evidence>
<dbReference type="GO" id="GO:0006508">
    <property type="term" value="P:proteolysis"/>
    <property type="evidence" value="ECO:0007669"/>
    <property type="project" value="InterPro"/>
</dbReference>
<dbReference type="PROSITE" id="PS00141">
    <property type="entry name" value="ASP_PROTEASE"/>
    <property type="match status" value="1"/>
</dbReference>
<dbReference type="InterPro" id="IPR001969">
    <property type="entry name" value="Aspartic_peptidase_AS"/>
</dbReference>
<dbReference type="Pfam" id="PF08284">
    <property type="entry name" value="RVP_2"/>
    <property type="match status" value="1"/>
</dbReference>